<dbReference type="RefSeq" id="WP_277532212.1">
    <property type="nucleotide sequence ID" value="NZ_JAPDIA010000003.1"/>
</dbReference>
<sequence>MSKLLIGKKLKIKLILAILLSLAISVGTFLILETVGEKVLNQYLSKSAFNEQRQREALERFIDFVRSGNISSEDHEKLSAWVDKERYLNLYIFSNDKLIYSSSTPIDPLVNEELLMNFLPSKLPVTTVSFQDRAAQVYMVGLYEYQYYNFILIIGLSLAGITFIISFLLIINQKTSYIGKLEQEIKILEGGNLDYPITISGGG</sequence>
<comment type="caution">
    <text evidence="2">The sequence shown here is derived from an EMBL/GenBank/DDBJ whole genome shotgun (WGS) entry which is preliminary data.</text>
</comment>
<evidence type="ECO:0000256" key="1">
    <source>
        <dbReference type="SAM" id="Phobius"/>
    </source>
</evidence>
<name>A0A9X4QUE7_9BACL</name>
<reference evidence="2" key="1">
    <citation type="submission" date="2022-10" db="EMBL/GenBank/DDBJ databases">
        <title>Comparative genomic analysis of Cohnella hashimotonis sp. nov., isolated from the International Space Station.</title>
        <authorList>
            <person name="Simpson A."/>
            <person name="Venkateswaran K."/>
        </authorList>
    </citation>
    <scope>NUCLEOTIDE SEQUENCE</scope>
    <source>
        <strain evidence="2">DSM 28161</strain>
    </source>
</reference>
<feature type="transmembrane region" description="Helical" evidence="1">
    <location>
        <begin position="12"/>
        <end position="32"/>
    </location>
</feature>
<feature type="transmembrane region" description="Helical" evidence="1">
    <location>
        <begin position="147"/>
        <end position="171"/>
    </location>
</feature>
<protein>
    <submittedName>
        <fullName evidence="2">Uncharacterized protein</fullName>
    </submittedName>
</protein>
<accession>A0A9X4QUE7</accession>
<keyword evidence="1" id="KW-0812">Transmembrane</keyword>
<proteinExistence type="predicted"/>
<dbReference type="AlphaFoldDB" id="A0A9X4QUE7"/>
<gene>
    <name evidence="2" type="ORF">OMP40_14360</name>
</gene>
<keyword evidence="1" id="KW-0472">Membrane</keyword>
<organism evidence="2 3">
    <name type="scientific">Cohnella rhizosphaerae</name>
    <dbReference type="NCBI Taxonomy" id="1457232"/>
    <lineage>
        <taxon>Bacteria</taxon>
        <taxon>Bacillati</taxon>
        <taxon>Bacillota</taxon>
        <taxon>Bacilli</taxon>
        <taxon>Bacillales</taxon>
        <taxon>Paenibacillaceae</taxon>
        <taxon>Cohnella</taxon>
    </lineage>
</organism>
<dbReference type="EMBL" id="JAPDIA010000003">
    <property type="protein sequence ID" value="MDG0810402.1"/>
    <property type="molecule type" value="Genomic_DNA"/>
</dbReference>
<keyword evidence="1" id="KW-1133">Transmembrane helix</keyword>
<evidence type="ECO:0000313" key="3">
    <source>
        <dbReference type="Proteomes" id="UP001153404"/>
    </source>
</evidence>
<keyword evidence="3" id="KW-1185">Reference proteome</keyword>
<evidence type="ECO:0000313" key="2">
    <source>
        <dbReference type="EMBL" id="MDG0810402.1"/>
    </source>
</evidence>
<dbReference type="Proteomes" id="UP001153404">
    <property type="component" value="Unassembled WGS sequence"/>
</dbReference>